<feature type="transmembrane region" description="Helical" evidence="6">
    <location>
        <begin position="85"/>
        <end position="110"/>
    </location>
</feature>
<dbReference type="GO" id="GO:0005886">
    <property type="term" value="C:plasma membrane"/>
    <property type="evidence" value="ECO:0007669"/>
    <property type="project" value="TreeGrafter"/>
</dbReference>
<dbReference type="Pfam" id="PF04138">
    <property type="entry name" value="GtrA_DPMS_TM"/>
    <property type="match status" value="1"/>
</dbReference>
<feature type="transmembrane region" description="Helical" evidence="6">
    <location>
        <begin position="20"/>
        <end position="42"/>
    </location>
</feature>
<dbReference type="PANTHER" id="PTHR38459">
    <property type="entry name" value="PROPHAGE BACTOPRENOL-LINKED GLUCOSE TRANSLOCASE HOMOLOG"/>
    <property type="match status" value="1"/>
</dbReference>
<dbReference type="Proteomes" id="UP000306544">
    <property type="component" value="Unassembled WGS sequence"/>
</dbReference>
<dbReference type="AlphaFoldDB" id="A0A5R9AFP3"/>
<gene>
    <name evidence="8" type="ORF">FEF27_06235</name>
</gene>
<evidence type="ECO:0000313" key="8">
    <source>
        <dbReference type="EMBL" id="TLP76845.1"/>
    </source>
</evidence>
<sequence>MGALMVRGVRLFRKLWRELAKFGAVGAVAFVIDSTIFLWLITGPMDESHVKAKAIAVAVATLFAWLGNRYWTFRRHRTRTRIRELAMFVLMNVIGLLIMSGCVAVSFYLLGLRTELASFISGSIIGMGLAMCFRFVAYKLWVFTGSDEGDTARAAAHAPPYTDQLPQVSDSPS</sequence>
<feature type="transmembrane region" description="Helical" evidence="6">
    <location>
        <begin position="116"/>
        <end position="137"/>
    </location>
</feature>
<comment type="caution">
    <text evidence="8">The sequence shown here is derived from an EMBL/GenBank/DDBJ whole genome shotgun (WGS) entry which is preliminary data.</text>
</comment>
<protein>
    <submittedName>
        <fullName evidence="8">GtrA family protein</fullName>
    </submittedName>
</protein>
<dbReference type="OrthoDB" id="9807815at2"/>
<keyword evidence="4 6" id="KW-1133">Transmembrane helix</keyword>
<dbReference type="PANTHER" id="PTHR38459:SF1">
    <property type="entry name" value="PROPHAGE BACTOPRENOL-LINKED GLUCOSE TRANSLOCASE HOMOLOG"/>
    <property type="match status" value="1"/>
</dbReference>
<accession>A0A5R9AFP3</accession>
<dbReference type="InterPro" id="IPR051401">
    <property type="entry name" value="GtrA_CellWall_Glycosyl"/>
</dbReference>
<evidence type="ECO:0000256" key="5">
    <source>
        <dbReference type="ARBA" id="ARBA00023136"/>
    </source>
</evidence>
<comment type="subcellular location">
    <subcellularLocation>
        <location evidence="1">Membrane</location>
        <topology evidence="1">Multi-pass membrane protein</topology>
    </subcellularLocation>
</comment>
<comment type="similarity">
    <text evidence="2">Belongs to the GtrA family.</text>
</comment>
<evidence type="ECO:0000256" key="6">
    <source>
        <dbReference type="SAM" id="Phobius"/>
    </source>
</evidence>
<dbReference type="GO" id="GO:0000271">
    <property type="term" value="P:polysaccharide biosynthetic process"/>
    <property type="evidence" value="ECO:0007669"/>
    <property type="project" value="InterPro"/>
</dbReference>
<keyword evidence="9" id="KW-1185">Reference proteome</keyword>
<name>A0A5R9AFP3_9MICC</name>
<evidence type="ECO:0000256" key="2">
    <source>
        <dbReference type="ARBA" id="ARBA00009399"/>
    </source>
</evidence>
<evidence type="ECO:0000259" key="7">
    <source>
        <dbReference type="Pfam" id="PF04138"/>
    </source>
</evidence>
<reference evidence="8 9" key="1">
    <citation type="submission" date="2019-05" db="EMBL/GenBank/DDBJ databases">
        <title>Nesterenkonia sp. GY239, isolated from the Southern Atlantic Ocean.</title>
        <authorList>
            <person name="Zhang G."/>
        </authorList>
    </citation>
    <scope>NUCLEOTIDE SEQUENCE [LARGE SCALE GENOMIC DNA]</scope>
    <source>
        <strain evidence="8 9">GY239</strain>
    </source>
</reference>
<proteinExistence type="inferred from homology"/>
<dbReference type="EMBL" id="VAWA01000006">
    <property type="protein sequence ID" value="TLP76845.1"/>
    <property type="molecule type" value="Genomic_DNA"/>
</dbReference>
<evidence type="ECO:0000256" key="3">
    <source>
        <dbReference type="ARBA" id="ARBA00022692"/>
    </source>
</evidence>
<feature type="domain" description="GtrA/DPMS transmembrane" evidence="7">
    <location>
        <begin position="21"/>
        <end position="143"/>
    </location>
</feature>
<feature type="transmembrane region" description="Helical" evidence="6">
    <location>
        <begin position="54"/>
        <end position="73"/>
    </location>
</feature>
<dbReference type="RefSeq" id="WP_138169988.1">
    <property type="nucleotide sequence ID" value="NZ_VAWA01000006.1"/>
</dbReference>
<keyword evidence="5 6" id="KW-0472">Membrane</keyword>
<evidence type="ECO:0000256" key="1">
    <source>
        <dbReference type="ARBA" id="ARBA00004141"/>
    </source>
</evidence>
<evidence type="ECO:0000313" key="9">
    <source>
        <dbReference type="Proteomes" id="UP000306544"/>
    </source>
</evidence>
<keyword evidence="3 6" id="KW-0812">Transmembrane</keyword>
<evidence type="ECO:0000256" key="4">
    <source>
        <dbReference type="ARBA" id="ARBA00022989"/>
    </source>
</evidence>
<organism evidence="8 9">
    <name type="scientific">Nesterenkonia sphaerica</name>
    <dbReference type="NCBI Taxonomy" id="1804988"/>
    <lineage>
        <taxon>Bacteria</taxon>
        <taxon>Bacillati</taxon>
        <taxon>Actinomycetota</taxon>
        <taxon>Actinomycetes</taxon>
        <taxon>Micrococcales</taxon>
        <taxon>Micrococcaceae</taxon>
        <taxon>Nesterenkonia</taxon>
    </lineage>
</organism>
<dbReference type="InterPro" id="IPR007267">
    <property type="entry name" value="GtrA_DPMS_TM"/>
</dbReference>